<keyword evidence="2" id="KW-0812">Transmembrane</keyword>
<dbReference type="AlphaFoldDB" id="A0A2T0GXT6"/>
<accession>A0A2T0GXT6</accession>
<dbReference type="InterPro" id="IPR007436">
    <property type="entry name" value="DUF485"/>
</dbReference>
<evidence type="ECO:0000313" key="3">
    <source>
        <dbReference type="EMBL" id="PRW63918.1"/>
    </source>
</evidence>
<dbReference type="EMBL" id="PVSR01000008">
    <property type="protein sequence ID" value="PRW63918.1"/>
    <property type="molecule type" value="Genomic_DNA"/>
</dbReference>
<keyword evidence="4" id="KW-1185">Reference proteome</keyword>
<comment type="caution">
    <text evidence="3">The sequence shown here is derived from an EMBL/GenBank/DDBJ whole genome shotgun (WGS) entry which is preliminary data.</text>
</comment>
<dbReference type="RefSeq" id="WP_106113309.1">
    <property type="nucleotide sequence ID" value="NZ_PVSR01000008.1"/>
</dbReference>
<reference evidence="3 4" key="1">
    <citation type="submission" date="2018-03" db="EMBL/GenBank/DDBJ databases">
        <title>Actinopolyspora mortivallis from Sahara, screening for active biomolecules.</title>
        <authorList>
            <person name="Selama O."/>
            <person name="Wellington E.M.H."/>
            <person name="Hacene H."/>
        </authorList>
    </citation>
    <scope>NUCLEOTIDE SEQUENCE [LARGE SCALE GENOMIC DNA]</scope>
    <source>
        <strain evidence="3 4">M5A</strain>
    </source>
</reference>
<dbReference type="Pfam" id="PF04341">
    <property type="entry name" value="DUF485"/>
    <property type="match status" value="1"/>
</dbReference>
<sequence>MSNTTPPPLRTRHGQRSDKTHASFGGIDKSAARNVGSTGPDFVGIARSAEFSELRSRTKWFALSMTALFLALYAGYVLLAAYAPDFMGEPVFGHVNVGLLLGIGQFVSTLLITTLYVRFAARRIDPEVDRIRDTAAGGQQ</sequence>
<proteinExistence type="predicted"/>
<feature type="transmembrane region" description="Helical" evidence="2">
    <location>
        <begin position="95"/>
        <end position="117"/>
    </location>
</feature>
<protein>
    <submittedName>
        <fullName evidence="3">DUF485 domain-containing protein</fullName>
    </submittedName>
</protein>
<evidence type="ECO:0000313" key="4">
    <source>
        <dbReference type="Proteomes" id="UP000239352"/>
    </source>
</evidence>
<gene>
    <name evidence="3" type="ORF">CEP50_08075</name>
</gene>
<feature type="region of interest" description="Disordered" evidence="1">
    <location>
        <begin position="1"/>
        <end position="40"/>
    </location>
</feature>
<keyword evidence="2" id="KW-1133">Transmembrane helix</keyword>
<dbReference type="STRING" id="1050202.GCA_000384035_00168"/>
<dbReference type="Proteomes" id="UP000239352">
    <property type="component" value="Unassembled WGS sequence"/>
</dbReference>
<organism evidence="3 4">
    <name type="scientific">Actinopolyspora mortivallis</name>
    <dbReference type="NCBI Taxonomy" id="33906"/>
    <lineage>
        <taxon>Bacteria</taxon>
        <taxon>Bacillati</taxon>
        <taxon>Actinomycetota</taxon>
        <taxon>Actinomycetes</taxon>
        <taxon>Actinopolysporales</taxon>
        <taxon>Actinopolysporaceae</taxon>
        <taxon>Actinopolyspora</taxon>
    </lineage>
</organism>
<dbReference type="InParanoid" id="A0A2T0GXT6"/>
<dbReference type="PANTHER" id="PTHR38441">
    <property type="entry name" value="INTEGRAL MEMBRANE PROTEIN-RELATED"/>
    <property type="match status" value="1"/>
</dbReference>
<evidence type="ECO:0000256" key="1">
    <source>
        <dbReference type="SAM" id="MobiDB-lite"/>
    </source>
</evidence>
<dbReference type="PANTHER" id="PTHR38441:SF1">
    <property type="entry name" value="MEMBRANE PROTEIN"/>
    <property type="match status" value="1"/>
</dbReference>
<name>A0A2T0GXT6_ACTMO</name>
<evidence type="ECO:0000256" key="2">
    <source>
        <dbReference type="SAM" id="Phobius"/>
    </source>
</evidence>
<feature type="transmembrane region" description="Helical" evidence="2">
    <location>
        <begin position="60"/>
        <end position="83"/>
    </location>
</feature>
<keyword evidence="2" id="KW-0472">Membrane</keyword>